<organism evidence="3 4">
    <name type="scientific">Sphingomonas mucosissima</name>
    <dbReference type="NCBI Taxonomy" id="370959"/>
    <lineage>
        <taxon>Bacteria</taxon>
        <taxon>Pseudomonadati</taxon>
        <taxon>Pseudomonadota</taxon>
        <taxon>Alphaproteobacteria</taxon>
        <taxon>Sphingomonadales</taxon>
        <taxon>Sphingomonadaceae</taxon>
        <taxon>Sphingomonas</taxon>
    </lineage>
</organism>
<dbReference type="InterPro" id="IPR005545">
    <property type="entry name" value="YCII"/>
</dbReference>
<keyword evidence="4" id="KW-1185">Reference proteome</keyword>
<accession>A0A245ZR00</accession>
<evidence type="ECO:0000259" key="2">
    <source>
        <dbReference type="Pfam" id="PF03795"/>
    </source>
</evidence>
<proteinExistence type="inferred from homology"/>
<sequence>MTAAAHYLLRYDLAPDYLARRDELRAAHLALAWEAAGTGALMLGGAVGDPIDSALLLFRDYASAEAFAQADPYVAEGLVTSWRISPWHTVVGADAATPIRPGAGL</sequence>
<dbReference type="PANTHER" id="PTHR33606:SF3">
    <property type="entry name" value="PROTEIN YCII"/>
    <property type="match status" value="1"/>
</dbReference>
<dbReference type="Pfam" id="PF03795">
    <property type="entry name" value="YCII"/>
    <property type="match status" value="1"/>
</dbReference>
<dbReference type="Proteomes" id="UP000197783">
    <property type="component" value="Unassembled WGS sequence"/>
</dbReference>
<reference evidence="3 4" key="1">
    <citation type="submission" date="2017-03" db="EMBL/GenBank/DDBJ databases">
        <title>Genome sequence of Sphingomonas mucosissima DSM 17494.</title>
        <authorList>
            <person name="Poehlein A."/>
            <person name="Wuebbeler J.H."/>
            <person name="Steinbuechel A."/>
            <person name="Daniel R."/>
        </authorList>
    </citation>
    <scope>NUCLEOTIDE SEQUENCE [LARGE SCALE GENOMIC DNA]</scope>
    <source>
        <strain evidence="3 4">DSM 17494</strain>
    </source>
</reference>
<dbReference type="InterPro" id="IPR011008">
    <property type="entry name" value="Dimeric_a/b-barrel"/>
</dbReference>
<feature type="domain" description="YCII-related" evidence="2">
    <location>
        <begin position="14"/>
        <end position="87"/>
    </location>
</feature>
<comment type="similarity">
    <text evidence="1">Belongs to the YciI family.</text>
</comment>
<comment type="caution">
    <text evidence="3">The sequence shown here is derived from an EMBL/GenBank/DDBJ whole genome shotgun (WGS) entry which is preliminary data.</text>
</comment>
<dbReference type="SUPFAM" id="SSF54909">
    <property type="entry name" value="Dimeric alpha+beta barrel"/>
    <property type="match status" value="1"/>
</dbReference>
<gene>
    <name evidence="3" type="ORF">SPMU_04950</name>
</gene>
<dbReference type="AlphaFoldDB" id="A0A245ZR00"/>
<name>A0A245ZR00_9SPHN</name>
<dbReference type="Gene3D" id="3.30.70.1060">
    <property type="entry name" value="Dimeric alpha+beta barrel"/>
    <property type="match status" value="1"/>
</dbReference>
<dbReference type="RefSeq" id="WP_088331589.1">
    <property type="nucleotide sequence ID" value="NZ_NBBJ01000001.1"/>
</dbReference>
<dbReference type="PANTHER" id="PTHR33606">
    <property type="entry name" value="PROTEIN YCII"/>
    <property type="match status" value="1"/>
</dbReference>
<evidence type="ECO:0000313" key="4">
    <source>
        <dbReference type="Proteomes" id="UP000197783"/>
    </source>
</evidence>
<evidence type="ECO:0000256" key="1">
    <source>
        <dbReference type="ARBA" id="ARBA00007689"/>
    </source>
</evidence>
<dbReference type="NCBIfam" id="NF009508">
    <property type="entry name" value="PRK12866.1"/>
    <property type="match status" value="1"/>
</dbReference>
<dbReference type="InterPro" id="IPR051807">
    <property type="entry name" value="Sec-metab_biosynth-assoc"/>
</dbReference>
<dbReference type="EMBL" id="NBBJ01000001">
    <property type="protein sequence ID" value="OWK32174.1"/>
    <property type="molecule type" value="Genomic_DNA"/>
</dbReference>
<evidence type="ECO:0000313" key="3">
    <source>
        <dbReference type="EMBL" id="OWK32174.1"/>
    </source>
</evidence>
<protein>
    <submittedName>
        <fullName evidence="3">YciI-like protein</fullName>
    </submittedName>
</protein>
<dbReference type="OrthoDB" id="2293521at2"/>